<feature type="compositionally biased region" description="Acidic residues" evidence="1">
    <location>
        <begin position="137"/>
        <end position="151"/>
    </location>
</feature>
<dbReference type="STRING" id="1163406.A0A0L0NDY5"/>
<name>A0A0L0NDY5_TOLOC</name>
<gene>
    <name evidence="2" type="ORF">TOPH_02958</name>
</gene>
<reference evidence="2 3" key="1">
    <citation type="journal article" date="2015" name="BMC Genomics">
        <title>The genome of the truffle-parasite Tolypocladium ophioglossoides and the evolution of antifungal peptaibiotics.</title>
        <authorList>
            <person name="Quandt C.A."/>
            <person name="Bushley K.E."/>
            <person name="Spatafora J.W."/>
        </authorList>
    </citation>
    <scope>NUCLEOTIDE SEQUENCE [LARGE SCALE GENOMIC DNA]</scope>
    <source>
        <strain evidence="2 3">CBS 100239</strain>
    </source>
</reference>
<organism evidence="2 3">
    <name type="scientific">Tolypocladium ophioglossoides (strain CBS 100239)</name>
    <name type="common">Snaketongue truffleclub</name>
    <name type="synonym">Elaphocordyceps ophioglossoides</name>
    <dbReference type="NCBI Taxonomy" id="1163406"/>
    <lineage>
        <taxon>Eukaryota</taxon>
        <taxon>Fungi</taxon>
        <taxon>Dikarya</taxon>
        <taxon>Ascomycota</taxon>
        <taxon>Pezizomycotina</taxon>
        <taxon>Sordariomycetes</taxon>
        <taxon>Hypocreomycetidae</taxon>
        <taxon>Hypocreales</taxon>
        <taxon>Ophiocordycipitaceae</taxon>
        <taxon>Tolypocladium</taxon>
    </lineage>
</organism>
<accession>A0A0L0NDY5</accession>
<evidence type="ECO:0000313" key="3">
    <source>
        <dbReference type="Proteomes" id="UP000036947"/>
    </source>
</evidence>
<sequence length="375" mass="42627">MRYCHQHLFKSLQVQDTSKSSAWGPTGVTDKYYPLRLRSWEGFITTQQRHYDIIKDILHDEHLFPSLSDVLAIKRISSKRPVASEKDIRTFMLLALEDPVENIFDSIESRSNAHPMSREFDCAAVSFENQPYSLTESDAEEEDEGDDEMFGEDVQMGQGQSGPNQRVARDRKISRREGPDKWCFWTNHNGATKIAFPIEYKAAHKVPVEGLRQALGKEDLFAQVISTTFSGMVSADKDIRSQEQTEEMVAKALAQTFHYMIHLGTAYGILAAGKSMVFLWVRDDDPKALYYHMLEPERDAEGGDGSEIAPFYTAVAQLAAFCLRASRSPKRPDGWREGAESVLKKWPQLYPEMDYAMTDEETSTESTRSTLKIIL</sequence>
<evidence type="ECO:0000313" key="2">
    <source>
        <dbReference type="EMBL" id="KND92283.1"/>
    </source>
</evidence>
<keyword evidence="3" id="KW-1185">Reference proteome</keyword>
<dbReference type="EMBL" id="LFRF01000006">
    <property type="protein sequence ID" value="KND92283.1"/>
    <property type="molecule type" value="Genomic_DNA"/>
</dbReference>
<proteinExistence type="predicted"/>
<dbReference type="OrthoDB" id="411394at2759"/>
<protein>
    <submittedName>
        <fullName evidence="2">Uncharacterized protein</fullName>
    </submittedName>
</protein>
<evidence type="ECO:0000256" key="1">
    <source>
        <dbReference type="SAM" id="MobiDB-lite"/>
    </source>
</evidence>
<dbReference type="Proteomes" id="UP000036947">
    <property type="component" value="Unassembled WGS sequence"/>
</dbReference>
<feature type="region of interest" description="Disordered" evidence="1">
    <location>
        <begin position="133"/>
        <end position="174"/>
    </location>
</feature>
<comment type="caution">
    <text evidence="2">The sequence shown here is derived from an EMBL/GenBank/DDBJ whole genome shotgun (WGS) entry which is preliminary data.</text>
</comment>
<dbReference type="AlphaFoldDB" id="A0A0L0NDY5"/>